<keyword evidence="3" id="KW-0812">Transmembrane</keyword>
<keyword evidence="3" id="KW-1133">Transmembrane helix</keyword>
<keyword evidence="2" id="KW-1015">Disulfide bond</keyword>
<sequence length="603" mass="63746">MPRGITTVFAALCLVGSALAVRARGGSREQPPAVRSERAAFAAWKVVHGVTYDSADEEEREFVQWLENDASIRSHNAAAVGWELGHNVYSSHSWEQFQWKMGIGLGERKQAREASPIGAEHRAGDYAGDTPALRATLEKARRAVGAASEAGREWESVLGAKLRAPSALLGTNPRVPESRDWVAEGGVSPVNNQANCGSCWSFAATGAVEGLFFATTGELLRLSPQNLLSCDYGPQAGRYRDNGCGGGLPDNAFMWIAHNGGVCLYDDAPYISGNGKQYACLNDCAPVVTVSGFRDVARRDELALLDAVAQQPVSVGIDASEYPFMLYKSGVLDTPKCGDRLDHAVLVVGYGTDGASGQPYWKVKNSWGTSWGEGGYVRMVRGKNMCGIAEMPSYPVGALRAPHRVSSMDLGDIVCSPPQDGDAMLTAYPAGSLLVYGARQWRTVCADTTAKTSASLACTLLGYKSAVMLTNKPAAGGPYNISAGLLCDGSEYAFDQCKTVPIRKDDWCADYPTEMAAYVKCYGLADGASSIAAGALKCGTRGWGGQTLAVRLAEAAPSHAVRRQSNRAGVGVGRLVGATPAVMAAAVLLTVAVGVVRARRVAL</sequence>
<evidence type="ECO:0000256" key="2">
    <source>
        <dbReference type="ARBA" id="ARBA00023157"/>
    </source>
</evidence>
<dbReference type="SMART" id="SM00645">
    <property type="entry name" value="Pept_C1"/>
    <property type="match status" value="1"/>
</dbReference>
<evidence type="ECO:0000313" key="7">
    <source>
        <dbReference type="Proteomes" id="UP000751190"/>
    </source>
</evidence>
<gene>
    <name evidence="6" type="ORF">KFE25_004040</name>
</gene>
<evidence type="ECO:0000256" key="4">
    <source>
        <dbReference type="SAM" id="SignalP"/>
    </source>
</evidence>
<dbReference type="FunFam" id="3.90.70.10:FF:000332">
    <property type="entry name" value="Cathepsin L1"/>
    <property type="match status" value="1"/>
</dbReference>
<dbReference type="Gene3D" id="3.90.70.10">
    <property type="entry name" value="Cysteine proteinases"/>
    <property type="match status" value="1"/>
</dbReference>
<feature type="domain" description="SRCR" evidence="5">
    <location>
        <begin position="430"/>
        <end position="522"/>
    </location>
</feature>
<feature type="chain" id="PRO_5035162817" description="SRCR domain-containing protein" evidence="4">
    <location>
        <begin position="21"/>
        <end position="603"/>
    </location>
</feature>
<name>A0A8J5XGY5_DIALT</name>
<dbReference type="InterPro" id="IPR013128">
    <property type="entry name" value="Peptidase_C1A"/>
</dbReference>
<dbReference type="EMBL" id="JAGTXO010000015">
    <property type="protein sequence ID" value="KAG8463767.1"/>
    <property type="molecule type" value="Genomic_DNA"/>
</dbReference>
<keyword evidence="7" id="KW-1185">Reference proteome</keyword>
<dbReference type="PROSITE" id="PS00139">
    <property type="entry name" value="THIOL_PROTEASE_CYS"/>
    <property type="match status" value="1"/>
</dbReference>
<dbReference type="GO" id="GO:0008234">
    <property type="term" value="F:cysteine-type peptidase activity"/>
    <property type="evidence" value="ECO:0007669"/>
    <property type="project" value="InterPro"/>
</dbReference>
<dbReference type="GO" id="GO:0006508">
    <property type="term" value="P:proteolysis"/>
    <property type="evidence" value="ECO:0007669"/>
    <property type="project" value="InterPro"/>
</dbReference>
<evidence type="ECO:0000259" key="5">
    <source>
        <dbReference type="PROSITE" id="PS50287"/>
    </source>
</evidence>
<dbReference type="InterPro" id="IPR039417">
    <property type="entry name" value="Peptidase_C1A_papain-like"/>
</dbReference>
<proteinExistence type="inferred from homology"/>
<dbReference type="AlphaFoldDB" id="A0A8J5XGY5"/>
<comment type="caution">
    <text evidence="6">The sequence shown here is derived from an EMBL/GenBank/DDBJ whole genome shotgun (WGS) entry which is preliminary data.</text>
</comment>
<dbReference type="InterPro" id="IPR025660">
    <property type="entry name" value="Pept_his_AS"/>
</dbReference>
<protein>
    <recommendedName>
        <fullName evidence="5">SRCR domain-containing protein</fullName>
    </recommendedName>
</protein>
<organism evidence="6 7">
    <name type="scientific">Diacronema lutheri</name>
    <name type="common">Unicellular marine alga</name>
    <name type="synonym">Monochrysis lutheri</name>
    <dbReference type="NCBI Taxonomy" id="2081491"/>
    <lineage>
        <taxon>Eukaryota</taxon>
        <taxon>Haptista</taxon>
        <taxon>Haptophyta</taxon>
        <taxon>Pavlovophyceae</taxon>
        <taxon>Pavlovales</taxon>
        <taxon>Pavlovaceae</taxon>
        <taxon>Diacronema</taxon>
    </lineage>
</organism>
<accession>A0A8J5XGY5</accession>
<comment type="similarity">
    <text evidence="1">Belongs to the peptidase C1 family.</text>
</comment>
<dbReference type="PROSITE" id="PS00639">
    <property type="entry name" value="THIOL_PROTEASE_HIS"/>
    <property type="match status" value="1"/>
</dbReference>
<evidence type="ECO:0000256" key="1">
    <source>
        <dbReference type="ARBA" id="ARBA00008455"/>
    </source>
</evidence>
<feature type="signal peptide" evidence="4">
    <location>
        <begin position="1"/>
        <end position="20"/>
    </location>
</feature>
<dbReference type="OrthoDB" id="10253408at2759"/>
<dbReference type="InterPro" id="IPR000668">
    <property type="entry name" value="Peptidase_C1A_C"/>
</dbReference>
<feature type="transmembrane region" description="Helical" evidence="3">
    <location>
        <begin position="575"/>
        <end position="596"/>
    </location>
</feature>
<reference evidence="6" key="1">
    <citation type="submission" date="2021-05" db="EMBL/GenBank/DDBJ databases">
        <title>The genome of the haptophyte Pavlova lutheri (Diacronema luteri, Pavlovales) - a model for lipid biosynthesis in eukaryotic algae.</title>
        <authorList>
            <person name="Hulatt C.J."/>
            <person name="Posewitz M.C."/>
        </authorList>
    </citation>
    <scope>NUCLEOTIDE SEQUENCE</scope>
    <source>
        <strain evidence="6">NIVA-4/92</strain>
    </source>
</reference>
<dbReference type="Pfam" id="PF08246">
    <property type="entry name" value="Inhibitor_I29"/>
    <property type="match status" value="1"/>
</dbReference>
<dbReference type="SMART" id="SM00202">
    <property type="entry name" value="SR"/>
    <property type="match status" value="1"/>
</dbReference>
<dbReference type="PANTHER" id="PTHR12411">
    <property type="entry name" value="CYSTEINE PROTEASE FAMILY C1-RELATED"/>
    <property type="match status" value="1"/>
</dbReference>
<dbReference type="InterPro" id="IPR036772">
    <property type="entry name" value="SRCR-like_dom_sf"/>
</dbReference>
<dbReference type="InterPro" id="IPR001190">
    <property type="entry name" value="SRCR"/>
</dbReference>
<dbReference type="SMART" id="SM00848">
    <property type="entry name" value="Inhibitor_I29"/>
    <property type="match status" value="1"/>
</dbReference>
<evidence type="ECO:0000313" key="6">
    <source>
        <dbReference type="EMBL" id="KAG8463767.1"/>
    </source>
</evidence>
<dbReference type="InterPro" id="IPR038765">
    <property type="entry name" value="Papain-like_cys_pep_sf"/>
</dbReference>
<dbReference type="Pfam" id="PF00530">
    <property type="entry name" value="SRCR"/>
    <property type="match status" value="1"/>
</dbReference>
<dbReference type="Gene3D" id="3.10.250.10">
    <property type="entry name" value="SRCR-like domain"/>
    <property type="match status" value="1"/>
</dbReference>
<evidence type="ECO:0000256" key="3">
    <source>
        <dbReference type="SAM" id="Phobius"/>
    </source>
</evidence>
<dbReference type="SUPFAM" id="SSF56487">
    <property type="entry name" value="SRCR-like"/>
    <property type="match status" value="1"/>
</dbReference>
<dbReference type="InterPro" id="IPR013201">
    <property type="entry name" value="Prot_inhib_I29"/>
</dbReference>
<dbReference type="PRINTS" id="PR00705">
    <property type="entry name" value="PAPAIN"/>
</dbReference>
<dbReference type="InterPro" id="IPR000169">
    <property type="entry name" value="Pept_cys_AS"/>
</dbReference>
<keyword evidence="3" id="KW-0472">Membrane</keyword>
<keyword evidence="4" id="KW-0732">Signal</keyword>
<dbReference type="SUPFAM" id="SSF54001">
    <property type="entry name" value="Cysteine proteinases"/>
    <property type="match status" value="1"/>
</dbReference>
<dbReference type="Pfam" id="PF00112">
    <property type="entry name" value="Peptidase_C1"/>
    <property type="match status" value="1"/>
</dbReference>
<dbReference type="PROSITE" id="PS50287">
    <property type="entry name" value="SRCR_2"/>
    <property type="match status" value="1"/>
</dbReference>
<dbReference type="Proteomes" id="UP000751190">
    <property type="component" value="Unassembled WGS sequence"/>
</dbReference>
<dbReference type="GO" id="GO:0016020">
    <property type="term" value="C:membrane"/>
    <property type="evidence" value="ECO:0007669"/>
    <property type="project" value="InterPro"/>
</dbReference>
<dbReference type="CDD" id="cd02248">
    <property type="entry name" value="Peptidase_C1A"/>
    <property type="match status" value="1"/>
</dbReference>